<evidence type="ECO:0000256" key="1">
    <source>
        <dbReference type="SAM" id="MobiDB-lite"/>
    </source>
</evidence>
<dbReference type="EMBL" id="FODD01000069">
    <property type="protein sequence ID" value="SEP01110.1"/>
    <property type="molecule type" value="Genomic_DNA"/>
</dbReference>
<protein>
    <submittedName>
        <fullName evidence="2">Uncharacterized protein</fullName>
    </submittedName>
</protein>
<keyword evidence="3" id="KW-1185">Reference proteome</keyword>
<proteinExistence type="predicted"/>
<evidence type="ECO:0000313" key="3">
    <source>
        <dbReference type="Proteomes" id="UP000181951"/>
    </source>
</evidence>
<reference evidence="2 3" key="1">
    <citation type="submission" date="2016-10" db="EMBL/GenBank/DDBJ databases">
        <authorList>
            <person name="de Groot N.N."/>
        </authorList>
    </citation>
    <scope>NUCLEOTIDE SEQUENCE [LARGE SCALE GENOMIC DNA]</scope>
    <source>
        <strain evidence="2 3">CGMCC 4.2026</strain>
    </source>
</reference>
<organism evidence="2 3">
    <name type="scientific">Actinacidiphila rubida</name>
    <dbReference type="NCBI Taxonomy" id="310780"/>
    <lineage>
        <taxon>Bacteria</taxon>
        <taxon>Bacillati</taxon>
        <taxon>Actinomycetota</taxon>
        <taxon>Actinomycetes</taxon>
        <taxon>Kitasatosporales</taxon>
        <taxon>Streptomycetaceae</taxon>
        <taxon>Actinacidiphila</taxon>
    </lineage>
</organism>
<sequence length="211" mass="23657">MNAAIVTVALAFAGYLMTHWSSRRLAQRQERLTRVNRQLGEFYGPLLAITEINNRVYHAFAERHPRPDGRSPLQHGPLEQPRTAEELAEWQLWVSTVFLPNHRAMRELLLTRADLLAEARMPQILLDVYAHASWHEITAARWASGDLTEHQVPGSPVPATDIRRYARAEFDRLEQEQAALLGRARRGPAGRFGGPAEHVSGPAARAPEPGA</sequence>
<name>A0A1H8UD13_9ACTN</name>
<dbReference type="AlphaFoldDB" id="A0A1H8UD13"/>
<gene>
    <name evidence="2" type="ORF">SAMN05216267_106922</name>
</gene>
<dbReference type="RefSeq" id="WP_069467683.1">
    <property type="nucleotide sequence ID" value="NZ_FODD01000069.1"/>
</dbReference>
<feature type="region of interest" description="Disordered" evidence="1">
    <location>
        <begin position="184"/>
        <end position="211"/>
    </location>
</feature>
<evidence type="ECO:0000313" key="2">
    <source>
        <dbReference type="EMBL" id="SEP01110.1"/>
    </source>
</evidence>
<dbReference type="Proteomes" id="UP000181951">
    <property type="component" value="Unassembled WGS sequence"/>
</dbReference>
<accession>A0A1H8UD13</accession>